<feature type="transmembrane region" description="Helical" evidence="5">
    <location>
        <begin position="342"/>
        <end position="364"/>
    </location>
</feature>
<sequence>MDLFFPHRLNLVNFLVSESFDCFDGFGHGCFQQRLFLVCTLSVFVVSTHSYLPSLIAGDVDHWCKQPPHSNISALAWKTQAIPLEADGRLSRCRRYENIEEPNNSQTIPCEDWEYDEDQARVSMRSTWNLVCDRYVLLQTAVMSERVSSVVFGVAAGCLADRFGRMLVIFAAVVALVASTLSSFYADTYRSYAIARFFAQGSAVATYIVTGIAFFEVTTHKNRPIHSVLTGAVASVFSDSWLVIMREAKLPWQTEQAFFVAPTFLLMTAFFSVLESPRWLIAKARFHKAEEVMLAAAELNRFPLQNLACLVRELGVQKNKVSHFPVSKAEELLSGISIRKRAFSAFALSFSLVYALRTVISLTVMRRIPLVRWTAPAATALCFPPMVLVLKSVTMRTFITACFILLGVMMCLLSLLVAYQPVISDVLLVTAKALSAPANIVFTVYTLELFPTAVRGTAAGWIFGCGALGSLCASVTLTVLEGNRADVALAAAGTFLFASTLSQRLLPQNTTAECAKVEERRKSVAARRALKHMKATLAQISSER</sequence>
<dbReference type="InterPro" id="IPR005828">
    <property type="entry name" value="MFS_sugar_transport-like"/>
</dbReference>
<feature type="transmembrane region" description="Helical" evidence="5">
    <location>
        <begin position="192"/>
        <end position="215"/>
    </location>
</feature>
<comment type="subcellular location">
    <subcellularLocation>
        <location evidence="1">Membrane</location>
        <topology evidence="1">Multi-pass membrane protein</topology>
    </subcellularLocation>
</comment>
<proteinExistence type="predicted"/>
<dbReference type="OrthoDB" id="6500587at2759"/>
<keyword evidence="3 5" id="KW-1133">Transmembrane helix</keyword>
<organism evidence="6 7">
    <name type="scientific">Haemaphysalis longicornis</name>
    <name type="common">Bush tick</name>
    <dbReference type="NCBI Taxonomy" id="44386"/>
    <lineage>
        <taxon>Eukaryota</taxon>
        <taxon>Metazoa</taxon>
        <taxon>Ecdysozoa</taxon>
        <taxon>Arthropoda</taxon>
        <taxon>Chelicerata</taxon>
        <taxon>Arachnida</taxon>
        <taxon>Acari</taxon>
        <taxon>Parasitiformes</taxon>
        <taxon>Ixodida</taxon>
        <taxon>Ixodoidea</taxon>
        <taxon>Ixodidae</taxon>
        <taxon>Haemaphysalinae</taxon>
        <taxon>Haemaphysalis</taxon>
    </lineage>
</organism>
<evidence type="ECO:0000256" key="5">
    <source>
        <dbReference type="SAM" id="Phobius"/>
    </source>
</evidence>
<comment type="caution">
    <text evidence="6">The sequence shown here is derived from an EMBL/GenBank/DDBJ whole genome shotgun (WGS) entry which is preliminary data.</text>
</comment>
<gene>
    <name evidence="6" type="ORF">HPB48_017088</name>
</gene>
<feature type="transmembrane region" description="Helical" evidence="5">
    <location>
        <begin position="256"/>
        <end position="274"/>
    </location>
</feature>
<dbReference type="GO" id="GO:0016020">
    <property type="term" value="C:membrane"/>
    <property type="evidence" value="ECO:0007669"/>
    <property type="project" value="UniProtKB-SubCell"/>
</dbReference>
<dbReference type="PANTHER" id="PTHR24064">
    <property type="entry name" value="SOLUTE CARRIER FAMILY 22 MEMBER"/>
    <property type="match status" value="1"/>
</dbReference>
<feature type="transmembrane region" description="Helical" evidence="5">
    <location>
        <begin position="227"/>
        <end position="244"/>
    </location>
</feature>
<evidence type="ECO:0000313" key="7">
    <source>
        <dbReference type="Proteomes" id="UP000821853"/>
    </source>
</evidence>
<evidence type="ECO:0000256" key="1">
    <source>
        <dbReference type="ARBA" id="ARBA00004141"/>
    </source>
</evidence>
<feature type="transmembrane region" description="Helical" evidence="5">
    <location>
        <begin position="397"/>
        <end position="419"/>
    </location>
</feature>
<accession>A0A9J6G7M4</accession>
<name>A0A9J6G7M4_HAELO</name>
<dbReference type="Pfam" id="PF00083">
    <property type="entry name" value="Sugar_tr"/>
    <property type="match status" value="1"/>
</dbReference>
<dbReference type="VEuPathDB" id="VectorBase:HLOH_043307"/>
<dbReference type="AlphaFoldDB" id="A0A9J6G7M4"/>
<reference evidence="6 7" key="1">
    <citation type="journal article" date="2020" name="Cell">
        <title>Large-Scale Comparative Analyses of Tick Genomes Elucidate Their Genetic Diversity and Vector Capacities.</title>
        <authorList>
            <consortium name="Tick Genome and Microbiome Consortium (TIGMIC)"/>
            <person name="Jia N."/>
            <person name="Wang J."/>
            <person name="Shi W."/>
            <person name="Du L."/>
            <person name="Sun Y."/>
            <person name="Zhan W."/>
            <person name="Jiang J.F."/>
            <person name="Wang Q."/>
            <person name="Zhang B."/>
            <person name="Ji P."/>
            <person name="Bell-Sakyi L."/>
            <person name="Cui X.M."/>
            <person name="Yuan T.T."/>
            <person name="Jiang B.G."/>
            <person name="Yang W.F."/>
            <person name="Lam T.T."/>
            <person name="Chang Q.C."/>
            <person name="Ding S.J."/>
            <person name="Wang X.J."/>
            <person name="Zhu J.G."/>
            <person name="Ruan X.D."/>
            <person name="Zhao L."/>
            <person name="Wei J.T."/>
            <person name="Ye R.Z."/>
            <person name="Que T.C."/>
            <person name="Du C.H."/>
            <person name="Zhou Y.H."/>
            <person name="Cheng J.X."/>
            <person name="Dai P.F."/>
            <person name="Guo W.B."/>
            <person name="Han X.H."/>
            <person name="Huang E.J."/>
            <person name="Li L.F."/>
            <person name="Wei W."/>
            <person name="Gao Y.C."/>
            <person name="Liu J.Z."/>
            <person name="Shao H.Z."/>
            <person name="Wang X."/>
            <person name="Wang C.C."/>
            <person name="Yang T.C."/>
            <person name="Huo Q.B."/>
            <person name="Li W."/>
            <person name="Chen H.Y."/>
            <person name="Chen S.E."/>
            <person name="Zhou L.G."/>
            <person name="Ni X.B."/>
            <person name="Tian J.H."/>
            <person name="Sheng Y."/>
            <person name="Liu T."/>
            <person name="Pan Y.S."/>
            <person name="Xia L.Y."/>
            <person name="Li J."/>
            <person name="Zhao F."/>
            <person name="Cao W.C."/>
        </authorList>
    </citation>
    <scope>NUCLEOTIDE SEQUENCE [LARGE SCALE GENOMIC DNA]</scope>
    <source>
        <strain evidence="6">HaeL-2018</strain>
    </source>
</reference>
<evidence type="ECO:0000313" key="6">
    <source>
        <dbReference type="EMBL" id="KAH9371155.1"/>
    </source>
</evidence>
<dbReference type="Proteomes" id="UP000821853">
    <property type="component" value="Chromosome 3"/>
</dbReference>
<dbReference type="InterPro" id="IPR036259">
    <property type="entry name" value="MFS_trans_sf"/>
</dbReference>
<feature type="transmembrane region" description="Helical" evidence="5">
    <location>
        <begin position="167"/>
        <end position="186"/>
    </location>
</feature>
<dbReference type="GO" id="GO:0022857">
    <property type="term" value="F:transmembrane transporter activity"/>
    <property type="evidence" value="ECO:0007669"/>
    <property type="project" value="InterPro"/>
</dbReference>
<feature type="transmembrane region" description="Helical" evidence="5">
    <location>
        <begin position="370"/>
        <end position="390"/>
    </location>
</feature>
<dbReference type="Gene3D" id="1.20.1250.20">
    <property type="entry name" value="MFS general substrate transporter like domains"/>
    <property type="match status" value="2"/>
</dbReference>
<dbReference type="EMBL" id="JABSTR010000005">
    <property type="protein sequence ID" value="KAH9371155.1"/>
    <property type="molecule type" value="Genomic_DNA"/>
</dbReference>
<keyword evidence="2 5" id="KW-0812">Transmembrane</keyword>
<dbReference type="SUPFAM" id="SSF103473">
    <property type="entry name" value="MFS general substrate transporter"/>
    <property type="match status" value="1"/>
</dbReference>
<evidence type="ECO:0000256" key="2">
    <source>
        <dbReference type="ARBA" id="ARBA00022692"/>
    </source>
</evidence>
<dbReference type="OMA" id="QNTTAEC"/>
<protein>
    <submittedName>
        <fullName evidence="6">Uncharacterized protein</fullName>
    </submittedName>
</protein>
<feature type="transmembrane region" description="Helical" evidence="5">
    <location>
        <begin position="458"/>
        <end position="480"/>
    </location>
</feature>
<keyword evidence="4 5" id="KW-0472">Membrane</keyword>
<evidence type="ECO:0000256" key="3">
    <source>
        <dbReference type="ARBA" id="ARBA00022989"/>
    </source>
</evidence>
<evidence type="ECO:0000256" key="4">
    <source>
        <dbReference type="ARBA" id="ARBA00023136"/>
    </source>
</evidence>
<keyword evidence="7" id="KW-1185">Reference proteome</keyword>